<dbReference type="EMBL" id="AFBI03000003">
    <property type="protein sequence ID" value="EJW02529.1"/>
    <property type="molecule type" value="Genomic_DNA"/>
</dbReference>
<dbReference type="HOGENOM" id="CLU_252368_0_0_1"/>
<accession>J9D4Q3</accession>
<evidence type="ECO:0008006" key="3">
    <source>
        <dbReference type="Google" id="ProtNLM"/>
    </source>
</evidence>
<gene>
    <name evidence="1" type="ORF">EDEG_00273</name>
</gene>
<comment type="caution">
    <text evidence="1">The sequence shown here is derived from an EMBL/GenBank/DDBJ whole genome shotgun (WGS) entry which is preliminary data.</text>
</comment>
<sequence>MATSVPKNTKEDVPFGIIVPSVLNNITPKLNTIPQSLIKLLQGRSYKEKLEGLQIIQTKQYNIESLKNTVVGLILDNNLQVQICAVQCCLLLDDLPFKVLVEKMKDKKVKGWCQFVLFQKGVYPLKLVDFFECKFVVLKIGILEYFVECCKVFERESKDVFGLCECFIDKCFVEMISKACADASPEVRKLAADLLQFYPKEHVNLLPKNIQDKVLLKEKKSNININNTSGNMNNRNDNNSMMKNKISNMKNSDTINKLDTKLSDNFNTNLNNNINKDTNISGATNKNKIFSIKKHIPTLTLKDIPKNSIHIEDEYSYSNESLPNKRLEKLQEEIKTFNREFIQYICIQKESFFKIHLVYIEFILKHCNDIIINEKVSVSHVYVDKVGDAKLINSITKLFSVFCIDSNILLKVKDFITDSCSIIEYDNIVDYLIDSGLPSFYICEDHFIINEILRSYLDKKSGKLFIECLKVFEKTGAFDDLKFLNSLVRKTKQEKDAIKGCIESIKKRDTINFITNLNTSNDINSDDSKNIKYIEDNNIPNIMSNMGNNNVNNNFETEYNNKNNFNSDDHVFQASNNNQKLISPSENIHSFINSHNNIHTNNCIETNNNIDNNFSSINNNVIVSDNNKYDIRSSDNINNNNKIDINADSYSVKRKHETIKSIINQHINNRQKDCKNKDIIFKRFFIDLMEKRDHKKVLSLFKTTDQIKISDFIIEYIVNNIKYTEKMVSSKNSKNNTHNELDNMPFNVERVTETSEISYSNDLTIFRDLLNSDLELLYDYLKDLLSYFIEKEYILKENEVLMVYDVIKNRKCRKYLLKMVEMVYPKSKLNRIIEKDKLNASFIAFNISGINDKKNITITNNKFNDNNTNITNTNNNMNILSANSNQYTSSRTKNIDLGDLLKKSYISPFKTTKLSHTINKEVNTNNNTSYLQDISFFDHNNSHIESPCKKKSPSSFNNSQEMLSTKNNAYFDFDNNNNNTNSVNNTSYNAKSNFKNSNLKSKDINNVNNLHSLENNLNLDEKSTINNYFASINGNIKNYNNSHEINNKISDINISVLKNNTDYNAKKTDCNIPTKNTSNESLTQIPFNIANKMNNSLHLNKTANIIMEKDNKLEKYRKSFENFLNSSSSNSSLIEPVYHENLDNIFVEMIDNNITISFSAFKKINSILDKDYNRLLIKSNALMSCLTVQLSDFFSQYIYIRSNNAQCIEKNNSIDGVSNNNNNNQAINHYNKLNNLKNKNIPLEEAITLILQIIIKITEINRFLLSFSFESIKNIHIELLKILKNNTINKPFYKIISNILLNFCTNTSELTILNVYLDLLLEETSQNFNKSQNTQNIEIDTQSKLKTNEIVAKLIWKHGKNIQNIDKQTAQCILDTISVFLEDKCIVIAKSDIIVLKVLQIHVSQILKLFGNCFVVKGLLKRIVERMVKKGL</sequence>
<protein>
    <recommendedName>
        <fullName evidence="3">TOG domain-containing protein</fullName>
    </recommendedName>
</protein>
<reference evidence="1 2" key="1">
    <citation type="submission" date="2011-08" db="EMBL/GenBank/DDBJ databases">
        <authorList>
            <person name="Liu Z.J."/>
            <person name="Shi F.L."/>
            <person name="Lu J.Q."/>
            <person name="Li M."/>
            <person name="Wang Z.L."/>
        </authorList>
    </citation>
    <scope>NUCLEOTIDE SEQUENCE [LARGE SCALE GENOMIC DNA]</scope>
    <source>
        <strain evidence="1 2">USNM 41457</strain>
    </source>
</reference>
<evidence type="ECO:0000313" key="2">
    <source>
        <dbReference type="Proteomes" id="UP000003163"/>
    </source>
</evidence>
<dbReference type="Proteomes" id="UP000003163">
    <property type="component" value="Unassembled WGS sequence"/>
</dbReference>
<keyword evidence="2" id="KW-1185">Reference proteome</keyword>
<name>J9D4Q3_EDHAE</name>
<dbReference type="InParanoid" id="J9D4Q3"/>
<evidence type="ECO:0000313" key="1">
    <source>
        <dbReference type="EMBL" id="EJW02529.1"/>
    </source>
</evidence>
<dbReference type="VEuPathDB" id="MicrosporidiaDB:EDEG_00273"/>
<dbReference type="InterPro" id="IPR011989">
    <property type="entry name" value="ARM-like"/>
</dbReference>
<organism evidence="1 2">
    <name type="scientific">Edhazardia aedis (strain USNM 41457)</name>
    <name type="common">Microsporidian parasite</name>
    <dbReference type="NCBI Taxonomy" id="1003232"/>
    <lineage>
        <taxon>Eukaryota</taxon>
        <taxon>Fungi</taxon>
        <taxon>Fungi incertae sedis</taxon>
        <taxon>Microsporidia</taxon>
        <taxon>Edhazardia</taxon>
    </lineage>
</organism>
<reference evidence="2" key="2">
    <citation type="submission" date="2015-07" db="EMBL/GenBank/DDBJ databases">
        <title>Contrasting host-pathogen interactions and genome evolution in two generalist and specialist microsporidian pathogens of mosquitoes.</title>
        <authorList>
            <consortium name="The Broad Institute Genomics Platform"/>
            <consortium name="The Broad Institute Genome Sequencing Center for Infectious Disease"/>
            <person name="Cuomo C.A."/>
            <person name="Sanscrainte N.D."/>
            <person name="Goldberg J.M."/>
            <person name="Heiman D."/>
            <person name="Young S."/>
            <person name="Zeng Q."/>
            <person name="Becnel J.J."/>
            <person name="Birren B.W."/>
        </authorList>
    </citation>
    <scope>NUCLEOTIDE SEQUENCE [LARGE SCALE GENOMIC DNA]</scope>
    <source>
        <strain evidence="2">USNM 41457</strain>
    </source>
</reference>
<dbReference type="Gene3D" id="1.25.10.10">
    <property type="entry name" value="Leucine-rich Repeat Variant"/>
    <property type="match status" value="1"/>
</dbReference>
<proteinExistence type="predicted"/>
<dbReference type="OrthoDB" id="2189589at2759"/>